<proteinExistence type="predicted"/>
<sequence length="394" mass="43125">MPVNSKTDDGASRVIEALLGPVLVHSPVLFASNGAIESEHALAVWTWLSRDIDNSLTEQALALISSDARGKPLADFAFHIAELIAQAQIASSVSQDASRRFQIQIGGEYVFQRLPIIEVAFRSFLLIDKAVAYGRAINGVVDENSLKLALQTFPMDEPVVSALMMHAALGQIANPIRLICSVTDISNGQTQKAVTQAGFGSIINALFAHAQNQMPLFAAKNTRFSDIDLICKALERFHRLIRAVSNITQNDKSCEWSKMSASIVRQMSELIEPRLLKVDSDVRQALRKPRTGPDLVDPSLQLDALNGLYLLASVREALDSLALNSLVNKLWSEVGKALEVLIERNLDAFRNSPDSEIAAKRLDTSIKMAKVRFNPEYAGIIIRARDGATRRAAG</sequence>
<name>A0A3B0TXT9_9ZZZZ</name>
<evidence type="ECO:0000313" key="1">
    <source>
        <dbReference type="EMBL" id="VAW21570.1"/>
    </source>
</evidence>
<gene>
    <name evidence="1" type="ORF">MNBD_ALPHA11-580</name>
</gene>
<organism evidence="1">
    <name type="scientific">hydrothermal vent metagenome</name>
    <dbReference type="NCBI Taxonomy" id="652676"/>
    <lineage>
        <taxon>unclassified sequences</taxon>
        <taxon>metagenomes</taxon>
        <taxon>ecological metagenomes</taxon>
    </lineage>
</organism>
<reference evidence="1" key="1">
    <citation type="submission" date="2018-06" db="EMBL/GenBank/DDBJ databases">
        <authorList>
            <person name="Zhirakovskaya E."/>
        </authorList>
    </citation>
    <scope>NUCLEOTIDE SEQUENCE</scope>
</reference>
<protein>
    <submittedName>
        <fullName evidence="1">Uncharacterized protein</fullName>
    </submittedName>
</protein>
<dbReference type="AlphaFoldDB" id="A0A3B0TXT9"/>
<dbReference type="EMBL" id="UOEQ01000361">
    <property type="protein sequence ID" value="VAW21570.1"/>
    <property type="molecule type" value="Genomic_DNA"/>
</dbReference>
<accession>A0A3B0TXT9</accession>